<evidence type="ECO:0000256" key="1">
    <source>
        <dbReference type="ARBA" id="ARBA00023015"/>
    </source>
</evidence>
<keyword evidence="3" id="KW-0010">Activator</keyword>
<keyword evidence="2" id="KW-0238">DNA-binding</keyword>
<evidence type="ECO:0000313" key="7">
    <source>
        <dbReference type="EMBL" id="GGG24054.1"/>
    </source>
</evidence>
<evidence type="ECO:0000256" key="2">
    <source>
        <dbReference type="ARBA" id="ARBA00023125"/>
    </source>
</evidence>
<keyword evidence="8" id="KW-1185">Reference proteome</keyword>
<dbReference type="SUPFAM" id="SSF46785">
    <property type="entry name" value="Winged helix' DNA-binding domain"/>
    <property type="match status" value="1"/>
</dbReference>
<evidence type="ECO:0000256" key="4">
    <source>
        <dbReference type="ARBA" id="ARBA00023163"/>
    </source>
</evidence>
<feature type="domain" description="HTH crp-type" evidence="6">
    <location>
        <begin position="148"/>
        <end position="213"/>
    </location>
</feature>
<evidence type="ECO:0000256" key="3">
    <source>
        <dbReference type="ARBA" id="ARBA00023159"/>
    </source>
</evidence>
<feature type="domain" description="Cyclic nucleotide-binding" evidence="5">
    <location>
        <begin position="14"/>
        <end position="134"/>
    </location>
</feature>
<reference evidence="7" key="1">
    <citation type="journal article" date="2014" name="Int. J. Syst. Evol. Microbiol.">
        <title>Complete genome sequence of Corynebacterium casei LMG S-19264T (=DSM 44701T), isolated from a smear-ripened cheese.</title>
        <authorList>
            <consortium name="US DOE Joint Genome Institute (JGI-PGF)"/>
            <person name="Walter F."/>
            <person name="Albersmeier A."/>
            <person name="Kalinowski J."/>
            <person name="Ruckert C."/>
        </authorList>
    </citation>
    <scope>NUCLEOTIDE SEQUENCE</scope>
    <source>
        <strain evidence="7">CGMCC 1.15760</strain>
    </source>
</reference>
<dbReference type="GO" id="GO:0003700">
    <property type="term" value="F:DNA-binding transcription factor activity"/>
    <property type="evidence" value="ECO:0007669"/>
    <property type="project" value="TreeGrafter"/>
</dbReference>
<comment type="caution">
    <text evidence="7">The sequence shown here is derived from an EMBL/GenBank/DDBJ whole genome shotgun (WGS) entry which is preliminary data.</text>
</comment>
<keyword evidence="4" id="KW-0804">Transcription</keyword>
<dbReference type="SUPFAM" id="SSF51206">
    <property type="entry name" value="cAMP-binding domain-like"/>
    <property type="match status" value="1"/>
</dbReference>
<dbReference type="GO" id="GO:0005829">
    <property type="term" value="C:cytosol"/>
    <property type="evidence" value="ECO:0007669"/>
    <property type="project" value="TreeGrafter"/>
</dbReference>
<dbReference type="EMBL" id="BMJT01000005">
    <property type="protein sequence ID" value="GGG24054.1"/>
    <property type="molecule type" value="Genomic_DNA"/>
</dbReference>
<dbReference type="RefSeq" id="WP_188614726.1">
    <property type="nucleotide sequence ID" value="NZ_BMJT01000005.1"/>
</dbReference>
<gene>
    <name evidence="7" type="ORF">GCM10007425_18130</name>
</gene>
<dbReference type="PROSITE" id="PS50042">
    <property type="entry name" value="CNMP_BINDING_3"/>
    <property type="match status" value="1"/>
</dbReference>
<dbReference type="InterPro" id="IPR050397">
    <property type="entry name" value="Env_Response_Regulators"/>
</dbReference>
<evidence type="ECO:0000259" key="6">
    <source>
        <dbReference type="PROSITE" id="PS51063"/>
    </source>
</evidence>
<keyword evidence="1" id="KW-0805">Transcription regulation</keyword>
<dbReference type="Pfam" id="PF13545">
    <property type="entry name" value="HTH_Crp_2"/>
    <property type="match status" value="1"/>
</dbReference>
<organism evidence="7 8">
    <name type="scientific">Lysinibacillus alkalisoli</name>
    <dbReference type="NCBI Taxonomy" id="1911548"/>
    <lineage>
        <taxon>Bacteria</taxon>
        <taxon>Bacillati</taxon>
        <taxon>Bacillota</taxon>
        <taxon>Bacilli</taxon>
        <taxon>Bacillales</taxon>
        <taxon>Bacillaceae</taxon>
        <taxon>Lysinibacillus</taxon>
    </lineage>
</organism>
<dbReference type="AlphaFoldDB" id="A0A917G5P2"/>
<sequence>MVCQNKYCFSHVPIFQNLQEEEFAQIAQMITRRTYRKGEYILLAGDERKTLCIIRSGCVKIVKPLIDGSEQLIRISQDGDFFGDAMLFQDAPLAVNVEAMEPTEICVLDGEELKKLLAKTPTILFKIVAQLTSRLDAMETNLSEICHKEVGPRVASFLLKNYDKAETTHLLPKKDMASLLGTTRESVSRKLSEFQRAGYIEMDNNMIRLVNVTALSQIAQ</sequence>
<dbReference type="Gene3D" id="1.10.10.10">
    <property type="entry name" value="Winged helix-like DNA-binding domain superfamily/Winged helix DNA-binding domain"/>
    <property type="match status" value="1"/>
</dbReference>
<dbReference type="InterPro" id="IPR000595">
    <property type="entry name" value="cNMP-bd_dom"/>
</dbReference>
<accession>A0A917G5P2</accession>
<dbReference type="Pfam" id="PF00027">
    <property type="entry name" value="cNMP_binding"/>
    <property type="match status" value="1"/>
</dbReference>
<dbReference type="SMART" id="SM00100">
    <property type="entry name" value="cNMP"/>
    <property type="match status" value="1"/>
</dbReference>
<dbReference type="GO" id="GO:0003677">
    <property type="term" value="F:DNA binding"/>
    <property type="evidence" value="ECO:0007669"/>
    <property type="project" value="UniProtKB-KW"/>
</dbReference>
<evidence type="ECO:0000259" key="5">
    <source>
        <dbReference type="PROSITE" id="PS50042"/>
    </source>
</evidence>
<dbReference type="Gene3D" id="2.60.120.10">
    <property type="entry name" value="Jelly Rolls"/>
    <property type="match status" value="1"/>
</dbReference>
<name>A0A917G5P2_9BACI</name>
<evidence type="ECO:0000313" key="8">
    <source>
        <dbReference type="Proteomes" id="UP000616608"/>
    </source>
</evidence>
<dbReference type="InterPro" id="IPR014710">
    <property type="entry name" value="RmlC-like_jellyroll"/>
</dbReference>
<dbReference type="PROSITE" id="PS51063">
    <property type="entry name" value="HTH_CRP_2"/>
    <property type="match status" value="1"/>
</dbReference>
<dbReference type="PANTHER" id="PTHR24567:SF26">
    <property type="entry name" value="REGULATORY PROTEIN YEIL"/>
    <property type="match status" value="1"/>
</dbReference>
<dbReference type="SMART" id="SM00419">
    <property type="entry name" value="HTH_CRP"/>
    <property type="match status" value="1"/>
</dbReference>
<dbReference type="PANTHER" id="PTHR24567">
    <property type="entry name" value="CRP FAMILY TRANSCRIPTIONAL REGULATORY PROTEIN"/>
    <property type="match status" value="1"/>
</dbReference>
<dbReference type="InterPro" id="IPR036390">
    <property type="entry name" value="WH_DNA-bd_sf"/>
</dbReference>
<dbReference type="InterPro" id="IPR018490">
    <property type="entry name" value="cNMP-bd_dom_sf"/>
</dbReference>
<dbReference type="CDD" id="cd00038">
    <property type="entry name" value="CAP_ED"/>
    <property type="match status" value="1"/>
</dbReference>
<dbReference type="InterPro" id="IPR036388">
    <property type="entry name" value="WH-like_DNA-bd_sf"/>
</dbReference>
<dbReference type="Proteomes" id="UP000616608">
    <property type="component" value="Unassembled WGS sequence"/>
</dbReference>
<dbReference type="InterPro" id="IPR012318">
    <property type="entry name" value="HTH_CRP"/>
</dbReference>
<reference evidence="7" key="2">
    <citation type="submission" date="2020-09" db="EMBL/GenBank/DDBJ databases">
        <authorList>
            <person name="Sun Q."/>
            <person name="Zhou Y."/>
        </authorList>
    </citation>
    <scope>NUCLEOTIDE SEQUENCE</scope>
    <source>
        <strain evidence="7">CGMCC 1.15760</strain>
    </source>
</reference>
<protein>
    <submittedName>
        <fullName evidence="7">Catabolite gene activator</fullName>
    </submittedName>
</protein>
<proteinExistence type="predicted"/>